<reference evidence="2 3" key="1">
    <citation type="submission" date="2019-03" db="EMBL/GenBank/DDBJ databases">
        <title>Draft genome sequences of novel Actinobacteria.</title>
        <authorList>
            <person name="Sahin N."/>
            <person name="Ay H."/>
            <person name="Saygin H."/>
        </authorList>
    </citation>
    <scope>NUCLEOTIDE SEQUENCE [LARGE SCALE GENOMIC DNA]</scope>
    <source>
        <strain evidence="2 3">DSM 41900</strain>
    </source>
</reference>
<dbReference type="Pfam" id="PF01547">
    <property type="entry name" value="SBP_bac_1"/>
    <property type="match status" value="1"/>
</dbReference>
<sequence>MRGRRTALAGALALLLATAAVVGGVVGAASQAPTVSVFASWTGDEGAVFGAVLDDFTERTGIEVEYQGTTAQREVLMSQVRSGSPPDVAILSSPGELAEYAARDEILPLGAALGEQRDAYREPWLTPLSGAEAADVYWVPVKVDLKSVVWYDPARLSPDEAVSLAGDGDNWCLGMGSDATSGWPGTDWVEDLLLQSAGPDAYESWATGTPGSWTTEEMAAAWRGVAQVLTGQGSTRATESLTQDIGVASGGLFAAEPRCALDHQSSFIRGLYGAEAPGDGVPEAAFLASSTVLPGTGGRQRGWEVAGDFAGMFRDTQEARRLIGYLASAEAQEVWARAVPDDVPSPMFANSRVPRDVYADDPAGGAVADLLRGPGPHCLDASDAMPPAMRDAFQQAVLRLLAAPDEPPDGLLAELEVARAAVTEDGGVWLSSVCG</sequence>
<accession>A0A4R4TLK4</accession>
<dbReference type="InterPro" id="IPR006059">
    <property type="entry name" value="SBP"/>
</dbReference>
<keyword evidence="1" id="KW-0732">Signal</keyword>
<dbReference type="RefSeq" id="WP_132818347.1">
    <property type="nucleotide sequence ID" value="NZ_SMKI01000126.1"/>
</dbReference>
<evidence type="ECO:0000313" key="3">
    <source>
        <dbReference type="Proteomes" id="UP000295345"/>
    </source>
</evidence>
<dbReference type="PROSITE" id="PS51318">
    <property type="entry name" value="TAT"/>
    <property type="match status" value="1"/>
</dbReference>
<feature type="chain" id="PRO_5038567708" evidence="1">
    <location>
        <begin position="20"/>
        <end position="435"/>
    </location>
</feature>
<keyword evidence="3" id="KW-1185">Reference proteome</keyword>
<feature type="signal peptide" evidence="1">
    <location>
        <begin position="1"/>
        <end position="19"/>
    </location>
</feature>
<dbReference type="SUPFAM" id="SSF53850">
    <property type="entry name" value="Periplasmic binding protein-like II"/>
    <property type="match status" value="1"/>
</dbReference>
<evidence type="ECO:0000256" key="1">
    <source>
        <dbReference type="SAM" id="SignalP"/>
    </source>
</evidence>
<gene>
    <name evidence="2" type="ORF">E1283_14005</name>
</gene>
<organism evidence="2 3">
    <name type="scientific">Streptomyces hainanensis</name>
    <dbReference type="NCBI Taxonomy" id="402648"/>
    <lineage>
        <taxon>Bacteria</taxon>
        <taxon>Bacillati</taxon>
        <taxon>Actinomycetota</taxon>
        <taxon>Actinomycetes</taxon>
        <taxon>Kitasatosporales</taxon>
        <taxon>Streptomycetaceae</taxon>
        <taxon>Streptomyces</taxon>
    </lineage>
</organism>
<dbReference type="OrthoDB" id="8663148at2"/>
<dbReference type="Gene3D" id="3.40.190.10">
    <property type="entry name" value="Periplasmic binding protein-like II"/>
    <property type="match status" value="3"/>
</dbReference>
<dbReference type="InterPro" id="IPR006311">
    <property type="entry name" value="TAT_signal"/>
</dbReference>
<proteinExistence type="predicted"/>
<dbReference type="EMBL" id="SMKI01000126">
    <property type="protein sequence ID" value="TDC74949.1"/>
    <property type="molecule type" value="Genomic_DNA"/>
</dbReference>
<dbReference type="AlphaFoldDB" id="A0A4R4TLK4"/>
<name>A0A4R4TLK4_9ACTN</name>
<comment type="caution">
    <text evidence="2">The sequence shown here is derived from an EMBL/GenBank/DDBJ whole genome shotgun (WGS) entry which is preliminary data.</text>
</comment>
<evidence type="ECO:0000313" key="2">
    <source>
        <dbReference type="EMBL" id="TDC74949.1"/>
    </source>
</evidence>
<protein>
    <submittedName>
        <fullName evidence="2">Extracellular solute-binding protein</fullName>
    </submittedName>
</protein>
<dbReference type="Proteomes" id="UP000295345">
    <property type="component" value="Unassembled WGS sequence"/>
</dbReference>